<dbReference type="FunFam" id="2.60.300.12:FF:000011">
    <property type="entry name" value="Iron-sulfur assembly protein 2"/>
    <property type="match status" value="1"/>
</dbReference>
<dbReference type="GO" id="GO:0051537">
    <property type="term" value="F:2 iron, 2 sulfur cluster binding"/>
    <property type="evidence" value="ECO:0007669"/>
    <property type="project" value="TreeGrafter"/>
</dbReference>
<dbReference type="InterPro" id="IPR000361">
    <property type="entry name" value="ATAP_core_dom"/>
</dbReference>
<dbReference type="InterPro" id="IPR016092">
    <property type="entry name" value="ATAP"/>
</dbReference>
<dbReference type="SUPFAM" id="SSF89360">
    <property type="entry name" value="HesB-like domain"/>
    <property type="match status" value="1"/>
</dbReference>
<gene>
    <name evidence="4" type="ORF">CLIB1423_01S12244</name>
</gene>
<evidence type="ECO:0000256" key="2">
    <source>
        <dbReference type="SAM" id="MobiDB-lite"/>
    </source>
</evidence>
<proteinExistence type="inferred from homology"/>
<dbReference type="NCBIfam" id="TIGR00049">
    <property type="entry name" value="iron-sulfur cluster assembly accessory protein"/>
    <property type="match status" value="1"/>
</dbReference>
<organism evidence="4 5">
    <name type="scientific">[Candida] railenensis</name>
    <dbReference type="NCBI Taxonomy" id="45579"/>
    <lineage>
        <taxon>Eukaryota</taxon>
        <taxon>Fungi</taxon>
        <taxon>Dikarya</taxon>
        <taxon>Ascomycota</taxon>
        <taxon>Saccharomycotina</taxon>
        <taxon>Pichiomycetes</taxon>
        <taxon>Debaryomycetaceae</taxon>
        <taxon>Kurtzmaniella</taxon>
    </lineage>
</organism>
<keyword evidence="5" id="KW-1185">Reference proteome</keyword>
<dbReference type="EMBL" id="CAKXYY010000001">
    <property type="protein sequence ID" value="CAH2350532.1"/>
    <property type="molecule type" value="Genomic_DNA"/>
</dbReference>
<dbReference type="GO" id="GO:0051539">
    <property type="term" value="F:4 iron, 4 sulfur cluster binding"/>
    <property type="evidence" value="ECO:0007669"/>
    <property type="project" value="TreeGrafter"/>
</dbReference>
<dbReference type="GO" id="GO:0005739">
    <property type="term" value="C:mitochondrion"/>
    <property type="evidence" value="ECO:0007669"/>
    <property type="project" value="TreeGrafter"/>
</dbReference>
<name>A0A9P0VWJ9_9ASCO</name>
<dbReference type="PANTHER" id="PTHR43011">
    <property type="entry name" value="IRON-SULFUR CLUSTER ASSEMBLY 2 HOMOLOG, MITOCHONDRIAL"/>
    <property type="match status" value="1"/>
</dbReference>
<dbReference type="OrthoDB" id="1938621at2759"/>
<feature type="region of interest" description="Disordered" evidence="2">
    <location>
        <begin position="41"/>
        <end position="76"/>
    </location>
</feature>
<evidence type="ECO:0000313" key="4">
    <source>
        <dbReference type="EMBL" id="CAH2350532.1"/>
    </source>
</evidence>
<evidence type="ECO:0000256" key="1">
    <source>
        <dbReference type="ARBA" id="ARBA00006718"/>
    </source>
</evidence>
<accession>A0A9P0VWJ9</accession>
<reference evidence="4" key="1">
    <citation type="submission" date="2022-03" db="EMBL/GenBank/DDBJ databases">
        <authorList>
            <person name="Legras J.-L."/>
            <person name="Devillers H."/>
            <person name="Grondin C."/>
        </authorList>
    </citation>
    <scope>NUCLEOTIDE SEQUENCE</scope>
    <source>
        <strain evidence="4">CLIB 1423</strain>
    </source>
</reference>
<sequence>MSRTIILLRSARRQALLNGHSNLQLSPSIASLVTLRPLRNYSTANPSTPRTLKPSTFAQPNVGGTSGSQPSLSLNNNISSVPQQDIDDFNITKLIHGQTDLQIAITSRASQKLTNIAKDDKNPRTALKINVESGGCHGFQYNLVLSDLDKEIALAKEEDQEDELLVFQRKEAGQTAFVILDESSLQILQDSKIDFTKELIGSSFKVVDSPYTSTACGCGASFDFDFEKLEQKMKEKEQK</sequence>
<dbReference type="InterPro" id="IPR035903">
    <property type="entry name" value="HesB-like_dom_sf"/>
</dbReference>
<comment type="caution">
    <text evidence="4">The sequence shown here is derived from an EMBL/GenBank/DDBJ whole genome shotgun (WGS) entry which is preliminary data.</text>
</comment>
<dbReference type="AlphaFoldDB" id="A0A9P0VWJ9"/>
<feature type="domain" description="Core" evidence="3">
    <location>
        <begin position="102"/>
        <end position="219"/>
    </location>
</feature>
<dbReference type="PANTHER" id="PTHR43011:SF1">
    <property type="entry name" value="IRON-SULFUR CLUSTER ASSEMBLY 2 HOMOLOG, MITOCHONDRIAL"/>
    <property type="match status" value="1"/>
</dbReference>
<dbReference type="GO" id="GO:0016226">
    <property type="term" value="P:iron-sulfur cluster assembly"/>
    <property type="evidence" value="ECO:0007669"/>
    <property type="project" value="InterPro"/>
</dbReference>
<dbReference type="GO" id="GO:0005506">
    <property type="term" value="F:iron ion binding"/>
    <property type="evidence" value="ECO:0007669"/>
    <property type="project" value="TreeGrafter"/>
</dbReference>
<protein>
    <recommendedName>
        <fullName evidence="3">Core domain-containing protein</fullName>
    </recommendedName>
</protein>
<evidence type="ECO:0000259" key="3">
    <source>
        <dbReference type="Pfam" id="PF01521"/>
    </source>
</evidence>
<dbReference type="Pfam" id="PF01521">
    <property type="entry name" value="Fe-S_biosyn"/>
    <property type="match status" value="1"/>
</dbReference>
<comment type="similarity">
    <text evidence="1">Belongs to the HesB/IscA family.</text>
</comment>
<evidence type="ECO:0000313" key="5">
    <source>
        <dbReference type="Proteomes" id="UP000837801"/>
    </source>
</evidence>
<dbReference type="Gene3D" id="2.60.300.12">
    <property type="entry name" value="HesB-like domain"/>
    <property type="match status" value="1"/>
</dbReference>
<dbReference type="Proteomes" id="UP000837801">
    <property type="component" value="Unassembled WGS sequence"/>
</dbReference>